<proteinExistence type="predicted"/>
<keyword evidence="2" id="KW-1185">Reference proteome</keyword>
<sequence>MIVGATIGIMIIYEHRLDIVLLITNKVAKY</sequence>
<dbReference type="AlphaFoldDB" id="E1QRA8"/>
<evidence type="ECO:0000313" key="2">
    <source>
        <dbReference type="Proteomes" id="UP000006681"/>
    </source>
</evidence>
<protein>
    <submittedName>
        <fullName evidence="1">Uncharacterized protein</fullName>
    </submittedName>
</protein>
<reference evidence="2" key="2">
    <citation type="journal article" date="2010" name="Stand. Genomic Sci.">
        <title>Complete genome sequence of Vulcanisaeta distributa type strain (IC-017T).</title>
        <authorList>
            <person name="Mavromatis K."/>
            <person name="Sikorski J."/>
            <person name="Pabst E."/>
            <person name="Teshima H."/>
            <person name="Lapidus A."/>
            <person name="Lucas S."/>
            <person name="Nolan M."/>
            <person name="Glavina Del Rio T."/>
            <person name="Cheng J."/>
            <person name="Bruce D."/>
            <person name="Goodwin L."/>
            <person name="Pitluck S."/>
            <person name="Liolios K."/>
            <person name="Ivanova N."/>
            <person name="Mikhailova N."/>
            <person name="Pati A."/>
            <person name="Chen A."/>
            <person name="Palaniappan K."/>
            <person name="Land M."/>
            <person name="Hauser L."/>
            <person name="Chang Y."/>
            <person name="Jeffries C."/>
            <person name="Rohde M."/>
            <person name="Spring S."/>
            <person name="Goker M."/>
            <person name="Wirth R."/>
            <person name="Woyke T."/>
            <person name="Bristow J."/>
            <person name="Eisen J."/>
            <person name="Markowitz V."/>
            <person name="Hugenholtz P."/>
            <person name="Klenk H."/>
            <person name="Kyrpides N."/>
        </authorList>
    </citation>
    <scope>NUCLEOTIDE SEQUENCE [LARGE SCALE GENOMIC DNA]</scope>
    <source>
        <strain evidence="2">DSM 14429 / JCM 11212 / NBRC 100878 / IC-017</strain>
    </source>
</reference>
<dbReference type="HOGENOM" id="CLU_3401628_0_0_2"/>
<accession>E1QRA8</accession>
<organism evidence="1 2">
    <name type="scientific">Vulcanisaeta distributa (strain DSM 14429 / JCM 11212 / NBRC 100878 / IC-017)</name>
    <dbReference type="NCBI Taxonomy" id="572478"/>
    <lineage>
        <taxon>Archaea</taxon>
        <taxon>Thermoproteota</taxon>
        <taxon>Thermoprotei</taxon>
        <taxon>Thermoproteales</taxon>
        <taxon>Thermoproteaceae</taxon>
        <taxon>Vulcanisaeta</taxon>
    </lineage>
</organism>
<dbReference type="KEGG" id="vdi:Vdis_1219"/>
<name>E1QRA8_VULDI</name>
<dbReference type="EMBL" id="CP002100">
    <property type="protein sequence ID" value="ADN50605.1"/>
    <property type="molecule type" value="Genomic_DNA"/>
</dbReference>
<evidence type="ECO:0000313" key="1">
    <source>
        <dbReference type="EMBL" id="ADN50605.1"/>
    </source>
</evidence>
<dbReference type="Proteomes" id="UP000006681">
    <property type="component" value="Chromosome"/>
</dbReference>
<gene>
    <name evidence="1" type="ordered locus">Vdis_1219</name>
</gene>
<reference evidence="1 2" key="1">
    <citation type="journal article" date="2010" name="Stand. Genomic Sci.">
        <title>Complete genome sequence of Vulcanisaeta distributa type strain (IC-017).</title>
        <authorList>
            <person name="Mavromatis K."/>
            <person name="Sikorski J."/>
            <person name="Pabst E."/>
            <person name="Teshima H."/>
            <person name="Lapidus A."/>
            <person name="Lucas S."/>
            <person name="Nolan M."/>
            <person name="Glavina Del Rio T."/>
            <person name="Cheng J.F."/>
            <person name="Bruce D."/>
            <person name="Goodwin L."/>
            <person name="Pitluck S."/>
            <person name="Liolios K."/>
            <person name="Ivanova N."/>
            <person name="Mikhailova N."/>
            <person name="Pati A."/>
            <person name="Chen A."/>
            <person name="Palaniappan K."/>
            <person name="Land M."/>
            <person name="Hauser L."/>
            <person name="Chang Y.J."/>
            <person name="Jeffries C.D."/>
            <person name="Rohde M."/>
            <person name="Spring S."/>
            <person name="Goker M."/>
            <person name="Wirth R."/>
            <person name="Woyke T."/>
            <person name="Bristow J."/>
            <person name="Eisen J.A."/>
            <person name="Markowitz V."/>
            <person name="Hugenholtz P."/>
            <person name="Klenk H.P."/>
            <person name="Kyrpides N.C."/>
        </authorList>
    </citation>
    <scope>NUCLEOTIDE SEQUENCE [LARGE SCALE GENOMIC DNA]</scope>
    <source>
        <strain evidence="2">DSM 14429 / JCM 11212 / NBRC 100878 / IC-017</strain>
    </source>
</reference>